<dbReference type="AlphaFoldDB" id="A0A917D059"/>
<accession>A0A917D059</accession>
<keyword evidence="3" id="KW-1185">Reference proteome</keyword>
<feature type="coiled-coil region" evidence="1">
    <location>
        <begin position="79"/>
        <end position="113"/>
    </location>
</feature>
<reference evidence="2" key="2">
    <citation type="submission" date="2020-09" db="EMBL/GenBank/DDBJ databases">
        <authorList>
            <person name="Sun Q."/>
            <person name="Zhou Y."/>
        </authorList>
    </citation>
    <scope>NUCLEOTIDE SEQUENCE</scope>
    <source>
        <strain evidence="2">CGMCC 1.12181</strain>
    </source>
</reference>
<gene>
    <name evidence="2" type="ORF">GCM10011365_25780</name>
</gene>
<keyword evidence="1" id="KW-0175">Coiled coil</keyword>
<protein>
    <submittedName>
        <fullName evidence="2">Uncharacterized protein</fullName>
    </submittedName>
</protein>
<evidence type="ECO:0000256" key="1">
    <source>
        <dbReference type="SAM" id="Coils"/>
    </source>
</evidence>
<evidence type="ECO:0000313" key="3">
    <source>
        <dbReference type="Proteomes" id="UP000605253"/>
    </source>
</evidence>
<dbReference type="Proteomes" id="UP000605253">
    <property type="component" value="Unassembled WGS sequence"/>
</dbReference>
<evidence type="ECO:0000313" key="2">
    <source>
        <dbReference type="EMBL" id="GGG03487.1"/>
    </source>
</evidence>
<organism evidence="2 3">
    <name type="scientific">Marinicella pacifica</name>
    <dbReference type="NCBI Taxonomy" id="1171543"/>
    <lineage>
        <taxon>Bacteria</taxon>
        <taxon>Pseudomonadati</taxon>
        <taxon>Pseudomonadota</taxon>
        <taxon>Gammaproteobacteria</taxon>
        <taxon>Lysobacterales</taxon>
        <taxon>Marinicellaceae</taxon>
        <taxon>Marinicella</taxon>
    </lineage>
</organism>
<reference evidence="2" key="1">
    <citation type="journal article" date="2014" name="Int. J. Syst. Evol. Microbiol.">
        <title>Complete genome sequence of Corynebacterium casei LMG S-19264T (=DSM 44701T), isolated from a smear-ripened cheese.</title>
        <authorList>
            <consortium name="US DOE Joint Genome Institute (JGI-PGF)"/>
            <person name="Walter F."/>
            <person name="Albersmeier A."/>
            <person name="Kalinowski J."/>
            <person name="Ruckert C."/>
        </authorList>
    </citation>
    <scope>NUCLEOTIDE SEQUENCE</scope>
    <source>
        <strain evidence="2">CGMCC 1.12181</strain>
    </source>
</reference>
<proteinExistence type="predicted"/>
<comment type="caution">
    <text evidence="2">The sequence shown here is derived from an EMBL/GenBank/DDBJ whole genome shotgun (WGS) entry which is preliminary data.</text>
</comment>
<name>A0A917D059_9GAMM</name>
<dbReference type="EMBL" id="BMEO01000027">
    <property type="protein sequence ID" value="GGG03487.1"/>
    <property type="molecule type" value="Genomic_DNA"/>
</dbReference>
<dbReference type="RefSeq" id="WP_188366190.1">
    <property type="nucleotide sequence ID" value="NZ_BAABJF010000029.1"/>
</dbReference>
<sequence>MISRNEKFVHAIKESLKNIESQGEKITISAVIKNARYENNNHVGKSTLYKKNKKNEFIHKDLLKLINKSKDKQSKKNGKKTKSSTLNELRSKIKSLNGEVQSLTDQIVTQESKLRQLSSVKSSDNATIASQEFEMYILYSLLKRLTTNNSDIYEFSTKFINKFEQKYSGDTILSEAKIQINKLIKNANDKPISLFKPEITETK</sequence>